<feature type="repeat" description="PPR" evidence="3">
    <location>
        <begin position="103"/>
        <end position="133"/>
    </location>
</feature>
<dbReference type="STRING" id="218851.A0A2G5CBI5"/>
<dbReference type="PROSITE" id="PS51375">
    <property type="entry name" value="PPR"/>
    <property type="match status" value="3"/>
</dbReference>
<dbReference type="OrthoDB" id="185373at2759"/>
<dbReference type="EMBL" id="KZ305085">
    <property type="protein sequence ID" value="PIA28639.1"/>
    <property type="molecule type" value="Genomic_DNA"/>
</dbReference>
<dbReference type="InterPro" id="IPR044781">
    <property type="entry name" value="At5g10690-like"/>
</dbReference>
<dbReference type="InterPro" id="IPR000644">
    <property type="entry name" value="CBS_dom"/>
</dbReference>
<dbReference type="PROSITE" id="PS51371">
    <property type="entry name" value="CBS"/>
    <property type="match status" value="1"/>
</dbReference>
<evidence type="ECO:0000313" key="6">
    <source>
        <dbReference type="Proteomes" id="UP000230069"/>
    </source>
</evidence>
<dbReference type="Pfam" id="PF13812">
    <property type="entry name" value="PPR_3"/>
    <property type="match status" value="1"/>
</dbReference>
<dbReference type="InterPro" id="IPR002885">
    <property type="entry name" value="PPR_rpt"/>
</dbReference>
<protein>
    <recommendedName>
        <fullName evidence="4">CBS domain-containing protein</fullName>
    </recommendedName>
</protein>
<keyword evidence="1" id="KW-0677">Repeat</keyword>
<dbReference type="NCBIfam" id="TIGR00756">
    <property type="entry name" value="PPR"/>
    <property type="match status" value="3"/>
</dbReference>
<keyword evidence="2" id="KW-0129">CBS domain</keyword>
<sequence>MQQIHGLSSSSHETLTPSFKLCSATTTTTKSLFTCNCISYSSSSELPRRVLITNSITKRSQDLTIQPNLKRLTSRIVDLSRRRQLRQIFDEIEIAKKRYGKLNIIVMNAVMDACVHCGDVDLAIGIFQEMLKPESCGVDTISFGIILKGLGEARRIDEAFQLLESVDQGTASGRPKLSSTLIYGLLNSLIEAGDLRRAHGLLARYRSMLHDDGPSILMYNLLIKGYINTGLPQDAFAIRDEILRQGLKPDRLTYNTLVFACAKSGQMNAAMRLLAEMKVEAQKVDCNNLFPDAVTYTTLLKGFRDVKDILSIQKLVMEMKSLENLCIDRIAYTGIVDALLICGSTKSALCIFGEILKLSGEFPYLRPKPHLYLSMMRTFAVQGDYSMVKTFHKRMWPDTAGSISRAVQVEADELLMEAAINSGQVDVARQVLSSINTKWEGISWTSRGSMAAVRVEALSGFTTMFSPYILPQVSLDDPIKNIMLPFEEAHPLRANLDLKKVVMRFFRDAVVPVVDDWGSCIGLVHREDCTELKATLSEIMRSAPPCVPATTSIGRVIDLLLEKRYKMIVVVKPNNLYETGYSSSLRAIGVFTPEQLYKVATPAAELQEPCICHNQHMSLV</sequence>
<keyword evidence="6" id="KW-1185">Reference proteome</keyword>
<proteinExistence type="predicted"/>
<dbReference type="Pfam" id="PF00571">
    <property type="entry name" value="CBS"/>
    <property type="match status" value="1"/>
</dbReference>
<dbReference type="SUPFAM" id="SSF54631">
    <property type="entry name" value="CBS-domain pair"/>
    <property type="match status" value="1"/>
</dbReference>
<dbReference type="AlphaFoldDB" id="A0A2G5CBI5"/>
<dbReference type="InterPro" id="IPR046342">
    <property type="entry name" value="CBS_dom_sf"/>
</dbReference>
<evidence type="ECO:0000256" key="1">
    <source>
        <dbReference type="ARBA" id="ARBA00022737"/>
    </source>
</evidence>
<organism evidence="5 6">
    <name type="scientific">Aquilegia coerulea</name>
    <name type="common">Rocky mountain columbine</name>
    <dbReference type="NCBI Taxonomy" id="218851"/>
    <lineage>
        <taxon>Eukaryota</taxon>
        <taxon>Viridiplantae</taxon>
        <taxon>Streptophyta</taxon>
        <taxon>Embryophyta</taxon>
        <taxon>Tracheophyta</taxon>
        <taxon>Spermatophyta</taxon>
        <taxon>Magnoliopsida</taxon>
        <taxon>Ranunculales</taxon>
        <taxon>Ranunculaceae</taxon>
        <taxon>Thalictroideae</taxon>
        <taxon>Aquilegia</taxon>
    </lineage>
</organism>
<dbReference type="FunCoup" id="A0A2G5CBI5">
    <property type="interactions" value="1484"/>
</dbReference>
<gene>
    <name evidence="5" type="ORF">AQUCO_06800067v1</name>
</gene>
<dbReference type="Gene3D" id="3.10.580.10">
    <property type="entry name" value="CBS-domain"/>
    <property type="match status" value="1"/>
</dbReference>
<feature type="domain" description="CBS" evidence="4">
    <location>
        <begin position="540"/>
        <end position="608"/>
    </location>
</feature>
<name>A0A2G5CBI5_AQUCA</name>
<dbReference type="InterPro" id="IPR011990">
    <property type="entry name" value="TPR-like_helical_dom_sf"/>
</dbReference>
<dbReference type="PANTHER" id="PTHR47581">
    <property type="entry name" value="OS09G0431600 PROTEIN"/>
    <property type="match status" value="1"/>
</dbReference>
<accession>A0A2G5CBI5</accession>
<feature type="repeat" description="PPR" evidence="3">
    <location>
        <begin position="215"/>
        <end position="249"/>
    </location>
</feature>
<dbReference type="Gene3D" id="1.25.40.10">
    <property type="entry name" value="Tetratricopeptide repeat domain"/>
    <property type="match status" value="3"/>
</dbReference>
<evidence type="ECO:0000259" key="4">
    <source>
        <dbReference type="PROSITE" id="PS51371"/>
    </source>
</evidence>
<dbReference type="InParanoid" id="A0A2G5CBI5"/>
<feature type="repeat" description="PPR" evidence="3">
    <location>
        <begin position="250"/>
        <end position="284"/>
    </location>
</feature>
<evidence type="ECO:0000256" key="3">
    <source>
        <dbReference type="PROSITE-ProRule" id="PRU00708"/>
    </source>
</evidence>
<dbReference type="Proteomes" id="UP000230069">
    <property type="component" value="Unassembled WGS sequence"/>
</dbReference>
<dbReference type="CDD" id="cd02205">
    <property type="entry name" value="CBS_pair_SF"/>
    <property type="match status" value="1"/>
</dbReference>
<reference evidence="5 6" key="1">
    <citation type="submission" date="2017-09" db="EMBL/GenBank/DDBJ databases">
        <title>WGS assembly of Aquilegia coerulea Goldsmith.</title>
        <authorList>
            <person name="Hodges S."/>
            <person name="Kramer E."/>
            <person name="Nordborg M."/>
            <person name="Tomkins J."/>
            <person name="Borevitz J."/>
            <person name="Derieg N."/>
            <person name="Yan J."/>
            <person name="Mihaltcheva S."/>
            <person name="Hayes R.D."/>
            <person name="Rokhsar D."/>
        </authorList>
    </citation>
    <scope>NUCLEOTIDE SEQUENCE [LARGE SCALE GENOMIC DNA]</scope>
    <source>
        <strain evidence="6">cv. Goldsmith</strain>
    </source>
</reference>
<dbReference type="Pfam" id="PF13041">
    <property type="entry name" value="PPR_2"/>
    <property type="match status" value="2"/>
</dbReference>
<evidence type="ECO:0000313" key="5">
    <source>
        <dbReference type="EMBL" id="PIA28639.1"/>
    </source>
</evidence>
<evidence type="ECO:0000256" key="2">
    <source>
        <dbReference type="PROSITE-ProRule" id="PRU00703"/>
    </source>
</evidence>
<dbReference type="PANTHER" id="PTHR47581:SF2">
    <property type="entry name" value="OS09G0431600 PROTEIN"/>
    <property type="match status" value="1"/>
</dbReference>